<feature type="region of interest" description="Disordered" evidence="5">
    <location>
        <begin position="1"/>
        <end position="196"/>
    </location>
</feature>
<dbReference type="Pfam" id="PF25785">
    <property type="entry name" value="TPR"/>
    <property type="match status" value="1"/>
</dbReference>
<feature type="compositionally biased region" description="Basic and acidic residues" evidence="5">
    <location>
        <begin position="89"/>
        <end position="112"/>
    </location>
</feature>
<comment type="caution">
    <text evidence="8">The sequence shown here is derived from an EMBL/GenBank/DDBJ whole genome shotgun (WGS) entry which is preliminary data.</text>
</comment>
<dbReference type="GO" id="GO:0005643">
    <property type="term" value="C:nuclear pore"/>
    <property type="evidence" value="ECO:0007669"/>
    <property type="project" value="TreeGrafter"/>
</dbReference>
<evidence type="ECO:0000259" key="7">
    <source>
        <dbReference type="Pfam" id="PF25785"/>
    </source>
</evidence>
<feature type="coiled-coil region" evidence="4">
    <location>
        <begin position="1247"/>
        <end position="1479"/>
    </location>
</feature>
<evidence type="ECO:0000256" key="1">
    <source>
        <dbReference type="ARBA" id="ARBA00004123"/>
    </source>
</evidence>
<dbReference type="InterPro" id="IPR012929">
    <property type="entry name" value="Nucleoprot-TPR/MLP1-2_dom"/>
</dbReference>
<feature type="region of interest" description="Disordered" evidence="5">
    <location>
        <begin position="2131"/>
        <end position="2200"/>
    </location>
</feature>
<protein>
    <submittedName>
        <fullName evidence="8">Uncharacterized protein</fullName>
    </submittedName>
</protein>
<dbReference type="GO" id="GO:0006606">
    <property type="term" value="P:protein import into nucleus"/>
    <property type="evidence" value="ECO:0007669"/>
    <property type="project" value="InterPro"/>
</dbReference>
<feature type="compositionally biased region" description="Polar residues" evidence="5">
    <location>
        <begin position="1826"/>
        <end position="1837"/>
    </location>
</feature>
<comment type="subcellular location">
    <subcellularLocation>
        <location evidence="1">Nucleus</location>
    </subcellularLocation>
</comment>
<feature type="region of interest" description="Disordered" evidence="5">
    <location>
        <begin position="1486"/>
        <end position="1514"/>
    </location>
</feature>
<feature type="coiled-coil region" evidence="4">
    <location>
        <begin position="1520"/>
        <end position="1568"/>
    </location>
</feature>
<sequence>MSERGAADDGEVIEIASNSDEGEEEYFSDEEGETEGEYEDEVEVAQAIDDEGHQDEEVDEEAGIPAQWVRENISSEGQLDVMETEDRDDLERIDHQDHDSLGDYAEGEHRSDDEESDLETNGWESDQLLEPVMDEEDAETQDRENTQDLVRNDQDNTGATHADADYIPLEVASSSGRSDASNSVEDVTMNANDGDADAEQPVLSTIDLLRQRVLASRIQSSPESPLALNPARIPVAATIHIPLDRTSEASASSPNPQNSADFALGTLLRPSNATTSTNTIPITTSASPHINRRILDAIKLPQLEDSLKSLVGSVPGFDVFMQRIDQVLTGIPDEADLKGEHIAIEVASSLDPDGVAAQSDMGQDKPKEVLDMEFEDLAHSLEQETRKLRQDLNQARALALTQQENIGSGNLQSSGGLREALEKRSRENAELKAALSILESDKRNLSLVVNNKMQETASNLREIDSLRRDLTSIRTENHRLQEAATSASTTSTQLSLDLLTAQQSAESSKQNAAFLTQELARKTQQYESYRANKSSAVNNLQMELDAALADKQALSTRLSQLQNRYTAQEERLSKALASLHESQESATTAKLAFKNDMEAQKRLLTVYNNQVESLNGQLSENKNLLAEAQNGLDALIVSREASEKRVQQLETTMKEKESKLVDLEKRIRVFDEQVLESIHSEDLSAISPAAQAAQALQKSGKTFTQVYMEYIALKDDNKRLKSDVAHLTENLNDVLNDLNERAPEIKKLSSDKKLVEEEVQRLFDELEKSETLRLEAQEFTQGSKQEIETLSARNGILEQETHDLSRQVQHLLVQLEHQKSGVFSPSPLPRSSSPRNQSNQSPSNRVISDRLVLFDNIVQLQSQNQQLRSSLRTVSEALAKLERAVEASVQEKVEQELEESVRILEEVREQLRVANARCETLGRENEELQLALEENNCGGISGFGGIMPGTPRVGAGGFSRPATPMGGAGRNSGAFSGQVLHAVEYDEYKLTTSSDLKKLRESHAVLQSEKGNLEIQVARLQTSIENMKERNASLLDRIDSSKHEVEHLQSQITRHLQHQSATNERLSEVSAQLAQTRGSIDTQSAEIRVLRTEKESLVVKEATLSAEKASLSQQLADVRQQVAHVQQQLQNSETEKKEKVMSGDEKIRGMEVQVELVRAQLSATQEDVRARSLRYETSMSDARYQIEKLTAELAEAVRTREVSKVEERRLQQSCQDLQFRLTASEQRAEHLQDSLNETLTSPESVLLREARAEIARLSTELETSQRALESQKADVEQYKAIASSSEAKLAERLSEFNETYDRFKTEMEQRVHAAQEEKSRQEVAKNEAEMNLRTLAESSSRDIQRLETECATLSNDKHSSEEHIARLQNAEMMAQTAIQSLNDELATLQERLVESREAYERIVKAEAERIHEVDKLKRDLKNSREDSSRLNEKIVFVESDLDAKEQLWESTKTQLDQEIASLKKTNEDLITQNKILHNQFEQISSRLSRSDDGAGSAELSLASPSSSTLQESERERLELIRHLRRDKDSVTQEYEICKQNLERFQKQTQQLQTLLDETRANLENERKSNQVAGEMEALHKELLSKIDRVSVLTESNSTLRHNNNVMARKLESLEMRLREREAENTPLKEQNNSLLAEIEAFKGQVNHLQTENAKLIGRASEILGKYNRVDPAEHQNLKDEIISLKASLEKAESDVSAATGELEALRKSSESQIVLLSGQVVELKEALDAAKAEMSTQKTAQDTFVKAEKEKMKAVWIERVERGNTVIKDKNIQIGGLKSEIEILKASELKLKEENVTLAKLQSTFETEKFDWANTNKKLEDENSKLHSQLGSASTGAPQPALASEKLQESVITFEPNQAVSNLKTQLPPIPLSPSPSTKRSREEEAPKISPIRFEEPALPVVSETPEPKRIRVEDLADGQGNDESIALNPESEALYSATTESAPVNTYTDVISAPSNAVNIPLVATPPVMTTSSAEPDITSQQSNQPPATNPTPRTDKSALNSLLAKKMAALRPMAQSPQLTPEAMGTATAIPPLTINAPTASAQPAGATSVLGGVSREAPALAPPPISTADKPTGKPVVKLSSPVGAPIAKNRSILTPGQEVLPTAGATTPRPSRPRPYATNQVRVLGQPMQPPQYQNVPGSATGATGRPIRRPVRTPSMAGQVAGVRPHQSTPTGNLIAANIRPAGAGRPRPRPPQNQ</sequence>
<feature type="domain" description="NUA/TPR/MLP1-2-like" evidence="7">
    <location>
        <begin position="782"/>
        <end position="882"/>
    </location>
</feature>
<feature type="coiled-coil region" evidence="4">
    <location>
        <begin position="857"/>
        <end position="931"/>
    </location>
</feature>
<feature type="coiled-coil region" evidence="4">
    <location>
        <begin position="1179"/>
        <end position="1206"/>
    </location>
</feature>
<keyword evidence="2 4" id="KW-0175">Coiled coil</keyword>
<feature type="coiled-coil region" evidence="4">
    <location>
        <begin position="996"/>
        <end position="1051"/>
    </location>
</feature>
<feature type="region of interest" description="Disordered" evidence="5">
    <location>
        <begin position="1823"/>
        <end position="1844"/>
    </location>
</feature>
<dbReference type="Gene3D" id="1.10.287.1490">
    <property type="match status" value="2"/>
</dbReference>
<dbReference type="GO" id="GO:0017056">
    <property type="term" value="F:structural constituent of nuclear pore"/>
    <property type="evidence" value="ECO:0007669"/>
    <property type="project" value="TreeGrafter"/>
</dbReference>
<reference evidence="8 9" key="1">
    <citation type="journal article" date="2019" name="Sci. Rep.">
        <title>Comparative genomics of chytrid fungi reveal insights into the obligate biotrophic and pathogenic lifestyle of Synchytrium endobioticum.</title>
        <authorList>
            <person name="van de Vossenberg B.T.L.H."/>
            <person name="Warris S."/>
            <person name="Nguyen H.D.T."/>
            <person name="van Gent-Pelzer M.P.E."/>
            <person name="Joly D.L."/>
            <person name="van de Geest H.C."/>
            <person name="Bonants P.J.M."/>
            <person name="Smith D.S."/>
            <person name="Levesque C.A."/>
            <person name="van der Lee T.A.J."/>
        </authorList>
    </citation>
    <scope>NUCLEOTIDE SEQUENCE [LARGE SCALE GENOMIC DNA]</scope>
    <source>
        <strain evidence="8 9">CBS 675.73</strain>
    </source>
</reference>
<dbReference type="PANTHER" id="PTHR18898">
    <property type="entry name" value="NUCLEOPROTEIN TPR-RELATED"/>
    <property type="match status" value="1"/>
</dbReference>
<organism evidence="8 9">
    <name type="scientific">Chytriomyces confervae</name>
    <dbReference type="NCBI Taxonomy" id="246404"/>
    <lineage>
        <taxon>Eukaryota</taxon>
        <taxon>Fungi</taxon>
        <taxon>Fungi incertae sedis</taxon>
        <taxon>Chytridiomycota</taxon>
        <taxon>Chytridiomycota incertae sedis</taxon>
        <taxon>Chytridiomycetes</taxon>
        <taxon>Chytridiales</taxon>
        <taxon>Chytriomycetaceae</taxon>
        <taxon>Chytriomyces</taxon>
    </lineage>
</organism>
<feature type="region of interest" description="Disordered" evidence="5">
    <location>
        <begin position="2099"/>
        <end position="2119"/>
    </location>
</feature>
<evidence type="ECO:0000313" key="8">
    <source>
        <dbReference type="EMBL" id="TPX56807.1"/>
    </source>
</evidence>
<dbReference type="GO" id="GO:0006406">
    <property type="term" value="P:mRNA export from nucleus"/>
    <property type="evidence" value="ECO:0007669"/>
    <property type="project" value="TreeGrafter"/>
</dbReference>
<evidence type="ECO:0000259" key="6">
    <source>
        <dbReference type="Pfam" id="PF07926"/>
    </source>
</evidence>
<feature type="coiled-coil region" evidence="4">
    <location>
        <begin position="1603"/>
        <end position="1740"/>
    </location>
</feature>
<dbReference type="OrthoDB" id="343070at2759"/>
<name>A0A507E042_9FUNG</name>
<feature type="coiled-coil region" evidence="4">
    <location>
        <begin position="1101"/>
        <end position="1135"/>
    </location>
</feature>
<evidence type="ECO:0000256" key="2">
    <source>
        <dbReference type="ARBA" id="ARBA00023054"/>
    </source>
</evidence>
<dbReference type="Proteomes" id="UP000320333">
    <property type="component" value="Unassembled WGS sequence"/>
</dbReference>
<dbReference type="Pfam" id="PF07926">
    <property type="entry name" value="TPR_MLP1_2"/>
    <property type="match status" value="1"/>
</dbReference>
<evidence type="ECO:0000256" key="4">
    <source>
        <dbReference type="SAM" id="Coils"/>
    </source>
</evidence>
<proteinExistence type="predicted"/>
<feature type="compositionally biased region" description="Basic and acidic residues" evidence="5">
    <location>
        <begin position="140"/>
        <end position="154"/>
    </location>
</feature>
<feature type="compositionally biased region" description="Low complexity" evidence="5">
    <location>
        <begin position="1494"/>
        <end position="1510"/>
    </location>
</feature>
<feature type="region of interest" description="Disordered" evidence="5">
    <location>
        <begin position="1860"/>
        <end position="1889"/>
    </location>
</feature>
<feature type="coiled-coil region" evidence="4">
    <location>
        <begin position="378"/>
        <end position="673"/>
    </location>
</feature>
<feature type="compositionally biased region" description="Low complexity" evidence="5">
    <location>
        <begin position="173"/>
        <end position="183"/>
    </location>
</feature>
<accession>A0A507E042</accession>
<evidence type="ECO:0000313" key="9">
    <source>
        <dbReference type="Proteomes" id="UP000320333"/>
    </source>
</evidence>
<evidence type="ECO:0000256" key="5">
    <source>
        <dbReference type="SAM" id="MobiDB-lite"/>
    </source>
</evidence>
<feature type="compositionally biased region" description="Low complexity" evidence="5">
    <location>
        <begin position="2180"/>
        <end position="2191"/>
    </location>
</feature>
<feature type="compositionally biased region" description="Low complexity" evidence="5">
    <location>
        <begin position="829"/>
        <end position="844"/>
    </location>
</feature>
<feature type="compositionally biased region" description="Polar residues" evidence="5">
    <location>
        <begin position="2135"/>
        <end position="2146"/>
    </location>
</feature>
<feature type="region of interest" description="Disordered" evidence="5">
    <location>
        <begin position="821"/>
        <end position="844"/>
    </location>
</feature>
<feature type="coiled-coil region" evidence="4">
    <location>
        <begin position="710"/>
        <end position="772"/>
    </location>
</feature>
<gene>
    <name evidence="8" type="ORF">CcCBS67573_g09312</name>
</gene>
<keyword evidence="3" id="KW-0539">Nucleus</keyword>
<dbReference type="PANTHER" id="PTHR18898:SF2">
    <property type="entry name" value="NUCLEOPROTEIN TPR"/>
    <property type="match status" value="1"/>
</dbReference>
<keyword evidence="9" id="KW-1185">Reference proteome</keyword>
<feature type="region of interest" description="Disordered" evidence="5">
    <location>
        <begin position="1969"/>
        <end position="1998"/>
    </location>
</feature>
<dbReference type="InterPro" id="IPR057974">
    <property type="entry name" value="NUA/TPR/MLP1-2-like_dom"/>
</dbReference>
<feature type="compositionally biased region" description="Acidic residues" evidence="5">
    <location>
        <begin position="20"/>
        <end position="62"/>
    </location>
</feature>
<evidence type="ECO:0000256" key="3">
    <source>
        <dbReference type="ARBA" id="ARBA00023242"/>
    </source>
</evidence>
<dbReference type="EMBL" id="QEAP01000788">
    <property type="protein sequence ID" value="TPX56807.1"/>
    <property type="molecule type" value="Genomic_DNA"/>
</dbReference>
<dbReference type="STRING" id="246404.A0A507E042"/>
<feature type="region of interest" description="Disordered" evidence="5">
    <location>
        <begin position="2060"/>
        <end position="2080"/>
    </location>
</feature>
<feature type="domain" description="Nucleoprotein TPR/MLP1-2" evidence="6">
    <location>
        <begin position="1356"/>
        <end position="1482"/>
    </location>
</feature>